<keyword evidence="2" id="KW-0560">Oxidoreductase</keyword>
<reference evidence="3 4" key="1">
    <citation type="submission" date="2020-08" db="EMBL/GenBank/DDBJ databases">
        <title>Genomic Encyclopedia of Type Strains, Phase IV (KMG-IV): sequencing the most valuable type-strain genomes for metagenomic binning, comparative biology and taxonomic classification.</title>
        <authorList>
            <person name="Goeker M."/>
        </authorList>
    </citation>
    <scope>NUCLEOTIDE SEQUENCE [LARGE SCALE GENOMIC DNA]</scope>
    <source>
        <strain evidence="3 4">DSM 27026</strain>
    </source>
</reference>
<proteinExistence type="inferred from homology"/>
<dbReference type="RefSeq" id="WP_246344242.1">
    <property type="nucleotide sequence ID" value="NZ_JACHFJ010000023.1"/>
</dbReference>
<dbReference type="AlphaFoldDB" id="A0A840VR02"/>
<comment type="caution">
    <text evidence="3">The sequence shown here is derived from an EMBL/GenBank/DDBJ whole genome shotgun (WGS) entry which is preliminary data.</text>
</comment>
<sequence length="269" mass="28307">MVIGLGSFIQGGMQGVLVTGSGKRIGAAIASHLGAKGWHVFVHYNHSKAEAEAVATGIVAAGGRATALGANLADAEAVTQLVSRCEAICPLTLLVNNASTFEYDTAATTSAAALDQNMRVNLYAPALLARDFHAAVRARGAEGVIINLVDNKVFALNPDYFSYTLSKVALQGMTQMLAMAFAPHIRVAGIAPGITLISGKQTEAEFIRTHNNNPLGRGCTPEQIVGAVDFILATPSYHGQTLVIDGGQVLQRRPRDVAFLDRDVKNADI</sequence>
<comment type="similarity">
    <text evidence="1">Belongs to the short-chain dehydrogenases/reductases (SDR) family.</text>
</comment>
<protein>
    <submittedName>
        <fullName evidence="3">NAD(P)-dependent dehydrogenase (Short-subunit alcohol dehydrogenase family)</fullName>
    </submittedName>
</protein>
<dbReference type="PRINTS" id="PR00081">
    <property type="entry name" value="GDHRDH"/>
</dbReference>
<dbReference type="InterPro" id="IPR002347">
    <property type="entry name" value="SDR_fam"/>
</dbReference>
<evidence type="ECO:0000256" key="1">
    <source>
        <dbReference type="ARBA" id="ARBA00006484"/>
    </source>
</evidence>
<evidence type="ECO:0000313" key="4">
    <source>
        <dbReference type="Proteomes" id="UP000553706"/>
    </source>
</evidence>
<dbReference type="Pfam" id="PF00106">
    <property type="entry name" value="adh_short"/>
    <property type="match status" value="1"/>
</dbReference>
<organism evidence="3 4">
    <name type="scientific">Acidocella aromatica</name>
    <dbReference type="NCBI Taxonomy" id="1303579"/>
    <lineage>
        <taxon>Bacteria</taxon>
        <taxon>Pseudomonadati</taxon>
        <taxon>Pseudomonadota</taxon>
        <taxon>Alphaproteobacteria</taxon>
        <taxon>Acetobacterales</taxon>
        <taxon>Acidocellaceae</taxon>
        <taxon>Acidocella</taxon>
    </lineage>
</organism>
<gene>
    <name evidence="3" type="ORF">HNP71_002820</name>
</gene>
<dbReference type="SUPFAM" id="SSF51735">
    <property type="entry name" value="NAD(P)-binding Rossmann-fold domains"/>
    <property type="match status" value="1"/>
</dbReference>
<name>A0A840VR02_9PROT</name>
<dbReference type="EMBL" id="JACHFJ010000023">
    <property type="protein sequence ID" value="MBB5374539.1"/>
    <property type="molecule type" value="Genomic_DNA"/>
</dbReference>
<dbReference type="PANTHER" id="PTHR43639:SF1">
    <property type="entry name" value="SHORT-CHAIN DEHYDROGENASE_REDUCTASE FAMILY PROTEIN"/>
    <property type="match status" value="1"/>
</dbReference>
<dbReference type="InterPro" id="IPR036291">
    <property type="entry name" value="NAD(P)-bd_dom_sf"/>
</dbReference>
<dbReference type="Proteomes" id="UP000553706">
    <property type="component" value="Unassembled WGS sequence"/>
</dbReference>
<evidence type="ECO:0000313" key="3">
    <source>
        <dbReference type="EMBL" id="MBB5374539.1"/>
    </source>
</evidence>
<evidence type="ECO:0000256" key="2">
    <source>
        <dbReference type="ARBA" id="ARBA00023002"/>
    </source>
</evidence>
<accession>A0A840VR02</accession>
<dbReference type="Gene3D" id="3.40.50.720">
    <property type="entry name" value="NAD(P)-binding Rossmann-like Domain"/>
    <property type="match status" value="1"/>
</dbReference>
<dbReference type="PANTHER" id="PTHR43639">
    <property type="entry name" value="OXIDOREDUCTASE, SHORT-CHAIN DEHYDROGENASE/REDUCTASE FAMILY (AFU_ORTHOLOGUE AFUA_5G02870)"/>
    <property type="match status" value="1"/>
</dbReference>
<dbReference type="GO" id="GO:0016491">
    <property type="term" value="F:oxidoreductase activity"/>
    <property type="evidence" value="ECO:0007669"/>
    <property type="project" value="UniProtKB-KW"/>
</dbReference>
<dbReference type="NCBIfam" id="NF006597">
    <property type="entry name" value="PRK09134.1"/>
    <property type="match status" value="1"/>
</dbReference>
<keyword evidence="4" id="KW-1185">Reference proteome</keyword>